<comment type="caution">
    <text evidence="2">The sequence shown here is derived from an EMBL/GenBank/DDBJ whole genome shotgun (WGS) entry which is preliminary data.</text>
</comment>
<dbReference type="AlphaFoldDB" id="A0AAD5V4G9"/>
<name>A0AAD5V4G9_9APHY</name>
<feature type="compositionally biased region" description="Low complexity" evidence="1">
    <location>
        <begin position="116"/>
        <end position="127"/>
    </location>
</feature>
<dbReference type="Proteomes" id="UP001212997">
    <property type="component" value="Unassembled WGS sequence"/>
</dbReference>
<organism evidence="2 3">
    <name type="scientific">Meripilus lineatus</name>
    <dbReference type="NCBI Taxonomy" id="2056292"/>
    <lineage>
        <taxon>Eukaryota</taxon>
        <taxon>Fungi</taxon>
        <taxon>Dikarya</taxon>
        <taxon>Basidiomycota</taxon>
        <taxon>Agaricomycotina</taxon>
        <taxon>Agaricomycetes</taxon>
        <taxon>Polyporales</taxon>
        <taxon>Meripilaceae</taxon>
        <taxon>Meripilus</taxon>
    </lineage>
</organism>
<accession>A0AAD5V4G9</accession>
<protein>
    <submittedName>
        <fullName evidence="2">Uncharacterized protein</fullName>
    </submittedName>
</protein>
<sequence length="265" mass="29171">MSSDRAAATRLLQRASRALEGIPTRSMSMSHSRKPSRYDGGTSSKSPKAPIQSIPGPSIPRNSHNRGVSLDAKAESSTWLKKWKLPFIFRRRRAQSVSEPSREPQGGELAGTRGEASPAGPSTSSAPYRPPVKTAEDPAPPRLTRKKRVSTLRPQPIRVDSSRADEYSHERSRRQRPSPAPVLPPEFDGVPTSVVMAVLPDLLRQYRQDEESAFNTYHPGLTRQDSGVTIATMATVGVDTDYDAESVLDSPRYAQSLSYVTIDEY</sequence>
<proteinExistence type="predicted"/>
<feature type="compositionally biased region" description="Basic and acidic residues" evidence="1">
    <location>
        <begin position="160"/>
        <end position="170"/>
    </location>
</feature>
<evidence type="ECO:0000313" key="3">
    <source>
        <dbReference type="Proteomes" id="UP001212997"/>
    </source>
</evidence>
<gene>
    <name evidence="2" type="ORF">NLI96_g4834</name>
</gene>
<keyword evidence="3" id="KW-1185">Reference proteome</keyword>
<evidence type="ECO:0000313" key="2">
    <source>
        <dbReference type="EMBL" id="KAJ3485636.1"/>
    </source>
</evidence>
<reference evidence="2" key="1">
    <citation type="submission" date="2022-07" db="EMBL/GenBank/DDBJ databases">
        <title>Genome Sequence of Physisporinus lineatus.</title>
        <authorList>
            <person name="Buettner E."/>
        </authorList>
    </citation>
    <scope>NUCLEOTIDE SEQUENCE</scope>
    <source>
        <strain evidence="2">VT162</strain>
    </source>
</reference>
<evidence type="ECO:0000256" key="1">
    <source>
        <dbReference type="SAM" id="MobiDB-lite"/>
    </source>
</evidence>
<feature type="region of interest" description="Disordered" evidence="1">
    <location>
        <begin position="1"/>
        <end position="76"/>
    </location>
</feature>
<feature type="region of interest" description="Disordered" evidence="1">
    <location>
        <begin position="92"/>
        <end position="187"/>
    </location>
</feature>
<dbReference type="EMBL" id="JANAWD010000147">
    <property type="protein sequence ID" value="KAJ3485636.1"/>
    <property type="molecule type" value="Genomic_DNA"/>
</dbReference>